<organism evidence="6 7">
    <name type="scientific">Ramlibacter aurantiacus</name>
    <dbReference type="NCBI Taxonomy" id="2801330"/>
    <lineage>
        <taxon>Bacteria</taxon>
        <taxon>Pseudomonadati</taxon>
        <taxon>Pseudomonadota</taxon>
        <taxon>Betaproteobacteria</taxon>
        <taxon>Burkholderiales</taxon>
        <taxon>Comamonadaceae</taxon>
        <taxon>Ramlibacter</taxon>
    </lineage>
</organism>
<dbReference type="SUPFAM" id="SSF56796">
    <property type="entry name" value="Dehydroquinate synthase-like"/>
    <property type="match status" value="1"/>
</dbReference>
<comment type="caution">
    <text evidence="6">The sequence shown here is derived from an EMBL/GenBank/DDBJ whole genome shotgun (WGS) entry which is preliminary data.</text>
</comment>
<dbReference type="InterPro" id="IPR039697">
    <property type="entry name" value="Alcohol_dehydrogenase_Fe"/>
</dbReference>
<dbReference type="GO" id="GO:0046872">
    <property type="term" value="F:metal ion binding"/>
    <property type="evidence" value="ECO:0007669"/>
    <property type="project" value="InterPro"/>
</dbReference>
<evidence type="ECO:0000256" key="2">
    <source>
        <dbReference type="ARBA" id="ARBA00007358"/>
    </source>
</evidence>
<evidence type="ECO:0000256" key="3">
    <source>
        <dbReference type="ARBA" id="ARBA00023002"/>
    </source>
</evidence>
<feature type="domain" description="Fe-containing alcohol dehydrogenase-like C-terminal" evidence="5">
    <location>
        <begin position="189"/>
        <end position="368"/>
    </location>
</feature>
<sequence length="370" mass="37785">MVSFIQYINRIQFGFGAIGTLPAELQALGARRPLLMSDGGVVAAGLLDRVRSALQDLPASSYLDCPRHPTEAAAQAALAMYRAEGCDAIVAVGGGAVIDLAKAVALLHTHAGPLGTYSSEQGGSARIRPDVAPVVAIPTTAGTGSEIGRGAGVALGDGGIKAVFLSVNLVPKVAICDPGLTLSLPPGMTAGAGIDALGHCLEAYLSPAINPPVDATALDGIRRLAGSLATAVERPGDREARWNTMMGALEGGMCFWKGLGAAHALSIPLDAYDLHHGTLVGMLLPAALRFARPVAADKLAPLDAIFGKPAEDGLAELNRRIGLPASLQALGVPRDALPGIAAAAAASVFNRTTIRPGQAQDYFAMLEAVF</sequence>
<evidence type="ECO:0000259" key="4">
    <source>
        <dbReference type="Pfam" id="PF00465"/>
    </source>
</evidence>
<keyword evidence="3" id="KW-0560">Oxidoreductase</keyword>
<dbReference type="InterPro" id="IPR056798">
    <property type="entry name" value="ADH_Fe_C"/>
</dbReference>
<dbReference type="FunFam" id="3.40.50.1970:FF:000003">
    <property type="entry name" value="Alcohol dehydrogenase, iron-containing"/>
    <property type="match status" value="1"/>
</dbReference>
<protein>
    <submittedName>
        <fullName evidence="6">Iron-containing alcohol dehydrogenase</fullName>
    </submittedName>
</protein>
<dbReference type="EMBL" id="JAEQNA010000005">
    <property type="protein sequence ID" value="MBL0421474.1"/>
    <property type="molecule type" value="Genomic_DNA"/>
</dbReference>
<dbReference type="Pfam" id="PF25137">
    <property type="entry name" value="ADH_Fe_C"/>
    <property type="match status" value="1"/>
</dbReference>
<dbReference type="CDD" id="cd14861">
    <property type="entry name" value="Fe-ADH-like"/>
    <property type="match status" value="1"/>
</dbReference>
<evidence type="ECO:0000313" key="7">
    <source>
        <dbReference type="Proteomes" id="UP000613011"/>
    </source>
</evidence>
<reference evidence="6" key="1">
    <citation type="submission" date="2021-01" db="EMBL/GenBank/DDBJ databases">
        <title>Ramlibacter sp. strain AW1 16S ribosomal RNA gene Genome sequencing and assembly.</title>
        <authorList>
            <person name="Kang M."/>
        </authorList>
    </citation>
    <scope>NUCLEOTIDE SEQUENCE</scope>
    <source>
        <strain evidence="6">AW1</strain>
    </source>
</reference>
<gene>
    <name evidence="6" type="ORF">JI739_14040</name>
</gene>
<feature type="domain" description="Alcohol dehydrogenase iron-type/glycerol dehydrogenase GldA" evidence="4">
    <location>
        <begin position="10"/>
        <end position="178"/>
    </location>
</feature>
<dbReference type="RefSeq" id="WP_201684555.1">
    <property type="nucleotide sequence ID" value="NZ_JAEQNA010000005.1"/>
</dbReference>
<dbReference type="GO" id="GO:0004022">
    <property type="term" value="F:alcohol dehydrogenase (NAD+) activity"/>
    <property type="evidence" value="ECO:0007669"/>
    <property type="project" value="TreeGrafter"/>
</dbReference>
<evidence type="ECO:0000256" key="1">
    <source>
        <dbReference type="ARBA" id="ARBA00001962"/>
    </source>
</evidence>
<comment type="similarity">
    <text evidence="2">Belongs to the iron-containing alcohol dehydrogenase family.</text>
</comment>
<dbReference type="PANTHER" id="PTHR11496:SF102">
    <property type="entry name" value="ALCOHOL DEHYDROGENASE 4"/>
    <property type="match status" value="1"/>
</dbReference>
<name>A0A937D2C7_9BURK</name>
<dbReference type="PANTHER" id="PTHR11496">
    <property type="entry name" value="ALCOHOL DEHYDROGENASE"/>
    <property type="match status" value="1"/>
</dbReference>
<proteinExistence type="inferred from homology"/>
<comment type="cofactor">
    <cofactor evidence="1">
        <name>Fe cation</name>
        <dbReference type="ChEBI" id="CHEBI:24875"/>
    </cofactor>
</comment>
<evidence type="ECO:0000313" key="6">
    <source>
        <dbReference type="EMBL" id="MBL0421474.1"/>
    </source>
</evidence>
<accession>A0A937D2C7</accession>
<dbReference type="Gene3D" id="1.20.1090.10">
    <property type="entry name" value="Dehydroquinate synthase-like - alpha domain"/>
    <property type="match status" value="1"/>
</dbReference>
<dbReference type="Proteomes" id="UP000613011">
    <property type="component" value="Unassembled WGS sequence"/>
</dbReference>
<dbReference type="AlphaFoldDB" id="A0A937D2C7"/>
<keyword evidence="7" id="KW-1185">Reference proteome</keyword>
<dbReference type="Pfam" id="PF00465">
    <property type="entry name" value="Fe-ADH"/>
    <property type="match status" value="1"/>
</dbReference>
<evidence type="ECO:0000259" key="5">
    <source>
        <dbReference type="Pfam" id="PF25137"/>
    </source>
</evidence>
<dbReference type="Gene3D" id="3.40.50.1970">
    <property type="match status" value="1"/>
</dbReference>
<dbReference type="InterPro" id="IPR001670">
    <property type="entry name" value="ADH_Fe/GldA"/>
</dbReference>